<dbReference type="EMBL" id="JAAVJD010000065">
    <property type="protein sequence ID" value="NJQ06084.1"/>
    <property type="molecule type" value="Genomic_DNA"/>
</dbReference>
<dbReference type="Proteomes" id="UP000578686">
    <property type="component" value="Unassembled WGS sequence"/>
</dbReference>
<accession>A0A7X6D0S3</accession>
<organism evidence="2 3">
    <name type="scientific">Streptomyces lonarensis</name>
    <dbReference type="NCBI Taxonomy" id="700599"/>
    <lineage>
        <taxon>Bacteria</taxon>
        <taxon>Bacillati</taxon>
        <taxon>Actinomycetota</taxon>
        <taxon>Actinomycetes</taxon>
        <taxon>Kitasatosporales</taxon>
        <taxon>Streptomycetaceae</taxon>
        <taxon>Streptomyces</taxon>
    </lineage>
</organism>
<dbReference type="InterPro" id="IPR007278">
    <property type="entry name" value="DUF397"/>
</dbReference>
<comment type="caution">
    <text evidence="2">The sequence shown here is derived from an EMBL/GenBank/DDBJ whole genome shotgun (WGS) entry which is preliminary data.</text>
</comment>
<evidence type="ECO:0000313" key="2">
    <source>
        <dbReference type="EMBL" id="NJQ06084.1"/>
    </source>
</evidence>
<gene>
    <name evidence="2" type="ORF">HCN56_10965</name>
</gene>
<dbReference type="Pfam" id="PF04149">
    <property type="entry name" value="DUF397"/>
    <property type="match status" value="1"/>
</dbReference>
<protein>
    <submittedName>
        <fullName evidence="2">DUF397 domain-containing protein</fullName>
    </submittedName>
</protein>
<evidence type="ECO:0000259" key="1">
    <source>
        <dbReference type="Pfam" id="PF04149"/>
    </source>
</evidence>
<name>A0A7X6D0S3_9ACTN</name>
<proteinExistence type="predicted"/>
<feature type="domain" description="DUF397" evidence="1">
    <location>
        <begin position="7"/>
        <end position="62"/>
    </location>
</feature>
<dbReference type="AlphaFoldDB" id="A0A7X6D0S3"/>
<evidence type="ECO:0000313" key="3">
    <source>
        <dbReference type="Proteomes" id="UP000578686"/>
    </source>
</evidence>
<sequence length="68" mass="7101">MFHTSLDWFSSSYSGNGGDCVEVTADRVATHGTVPVRDSKRPTGPALAVPAAAFATFVTGIKSNSIQD</sequence>
<reference evidence="2 3" key="1">
    <citation type="submission" date="2020-03" db="EMBL/GenBank/DDBJ databases">
        <title>Draft genome of Streptomyces sp. ventii, isolated from the Axial Seamount in the Pacific Ocean, and resequencing of the two type strains Streptomyces lonarensis strain NCL 716 and Streptomyces bohaiensis strain 11A07.</title>
        <authorList>
            <person name="Loughran R.M."/>
            <person name="Pfannmuller K.M."/>
            <person name="Wasson B.J."/>
            <person name="Deadmond M.C."/>
            <person name="Paddock B.E."/>
            <person name="Koyack M.J."/>
            <person name="Gallegos D.A."/>
            <person name="Mitchell E.A."/>
            <person name="Ushijima B."/>
            <person name="Saw J.H."/>
            <person name="Mcphail K.L."/>
            <person name="Videau P."/>
        </authorList>
    </citation>
    <scope>NUCLEOTIDE SEQUENCE [LARGE SCALE GENOMIC DNA]</scope>
    <source>
        <strain evidence="2 3">NCL716</strain>
    </source>
</reference>
<dbReference type="RefSeq" id="WP_167969804.1">
    <property type="nucleotide sequence ID" value="NZ_BHZG01000078.1"/>
</dbReference>
<keyword evidence="3" id="KW-1185">Reference proteome</keyword>